<evidence type="ECO:0000256" key="2">
    <source>
        <dbReference type="ARBA" id="ARBA00008291"/>
    </source>
</evidence>
<evidence type="ECO:0000256" key="3">
    <source>
        <dbReference type="ARBA" id="ARBA00011982"/>
    </source>
</evidence>
<dbReference type="GO" id="GO:0035591">
    <property type="term" value="F:signaling adaptor activity"/>
    <property type="evidence" value="ECO:0007669"/>
    <property type="project" value="InterPro"/>
</dbReference>
<dbReference type="GO" id="GO:0019677">
    <property type="term" value="P:NAD+ catabolic process"/>
    <property type="evidence" value="ECO:0007669"/>
    <property type="project" value="UniProtKB-ARBA"/>
</dbReference>
<dbReference type="Pfam" id="PF13676">
    <property type="entry name" value="TIR_2"/>
    <property type="match status" value="1"/>
</dbReference>
<protein>
    <recommendedName>
        <fullName evidence="3">ADP-ribosyl cyclase/cyclic ADP-ribose hydrolase</fullName>
        <ecNumber evidence="3">3.2.2.6</ecNumber>
    </recommendedName>
</protein>
<reference evidence="15" key="1">
    <citation type="submission" date="2025-08" db="UniProtKB">
        <authorList>
            <consortium name="RefSeq"/>
        </authorList>
    </citation>
    <scope>IDENTIFICATION</scope>
    <source>
        <strain evidence="15">MV-25-SWS-2005</strain>
        <tissue evidence="15">Whole body</tissue>
    </source>
</reference>
<feature type="region of interest" description="Disordered" evidence="11">
    <location>
        <begin position="1517"/>
        <end position="1613"/>
    </location>
</feature>
<keyword evidence="8" id="KW-0391">Immunity</keyword>
<evidence type="ECO:0000256" key="6">
    <source>
        <dbReference type="ARBA" id="ARBA00022737"/>
    </source>
</evidence>
<feature type="compositionally biased region" description="Low complexity" evidence="11">
    <location>
        <begin position="248"/>
        <end position="265"/>
    </location>
</feature>
<keyword evidence="4" id="KW-0963">Cytoplasm</keyword>
<keyword evidence="7" id="KW-0378">Hydrolase</keyword>
<dbReference type="GO" id="GO:0045087">
    <property type="term" value="P:innate immune response"/>
    <property type="evidence" value="ECO:0007669"/>
    <property type="project" value="UniProtKB-KW"/>
</dbReference>
<feature type="domain" description="SAM" evidence="13">
    <location>
        <begin position="954"/>
        <end position="1018"/>
    </location>
</feature>
<evidence type="ECO:0000259" key="13">
    <source>
        <dbReference type="PROSITE" id="PS50105"/>
    </source>
</evidence>
<feature type="compositionally biased region" description="Gly residues" evidence="11">
    <location>
        <begin position="1275"/>
        <end position="1298"/>
    </location>
</feature>
<accession>A0A6I8VLU6</accession>
<evidence type="ECO:0000256" key="11">
    <source>
        <dbReference type="SAM" id="MobiDB-lite"/>
    </source>
</evidence>
<keyword evidence="14" id="KW-1185">Reference proteome</keyword>
<gene>
    <name evidence="15" type="primary">Sarm</name>
</gene>
<dbReference type="Gene3D" id="3.40.50.10140">
    <property type="entry name" value="Toll/interleukin-1 receptor homology (TIR) domain"/>
    <property type="match status" value="1"/>
</dbReference>
<dbReference type="Proteomes" id="UP000001819">
    <property type="component" value="Chromosome X"/>
</dbReference>
<feature type="region of interest" description="Disordered" evidence="11">
    <location>
        <begin position="1261"/>
        <end position="1349"/>
    </location>
</feature>
<keyword evidence="5" id="KW-0399">Innate immunity</keyword>
<dbReference type="InParanoid" id="A0A6I8VLU6"/>
<evidence type="ECO:0000259" key="12">
    <source>
        <dbReference type="PROSITE" id="PS50104"/>
    </source>
</evidence>
<feature type="region of interest" description="Disordered" evidence="11">
    <location>
        <begin position="150"/>
        <end position="266"/>
    </location>
</feature>
<feature type="region of interest" description="Disordered" evidence="11">
    <location>
        <begin position="296"/>
        <end position="321"/>
    </location>
</feature>
<feature type="domain" description="TIR" evidence="12">
    <location>
        <begin position="1101"/>
        <end position="1245"/>
    </location>
</feature>
<dbReference type="InterPro" id="IPR039184">
    <property type="entry name" value="SARM1"/>
</dbReference>
<feature type="compositionally biased region" description="Polar residues" evidence="11">
    <location>
        <begin position="296"/>
        <end position="311"/>
    </location>
</feature>
<dbReference type="InterPro" id="IPR035897">
    <property type="entry name" value="Toll_tir_struct_dom_sf"/>
</dbReference>
<dbReference type="GO" id="GO:0007165">
    <property type="term" value="P:signal transduction"/>
    <property type="evidence" value="ECO:0007669"/>
    <property type="project" value="InterPro"/>
</dbReference>
<dbReference type="GO" id="GO:0030425">
    <property type="term" value="C:dendrite"/>
    <property type="evidence" value="ECO:0007669"/>
    <property type="project" value="TreeGrafter"/>
</dbReference>
<dbReference type="CDD" id="cd09502">
    <property type="entry name" value="SAM_SARM1-like_repeat2"/>
    <property type="match status" value="1"/>
</dbReference>
<organism evidence="14 15">
    <name type="scientific">Drosophila pseudoobscura pseudoobscura</name>
    <name type="common">Fruit fly</name>
    <dbReference type="NCBI Taxonomy" id="46245"/>
    <lineage>
        <taxon>Eukaryota</taxon>
        <taxon>Metazoa</taxon>
        <taxon>Ecdysozoa</taxon>
        <taxon>Arthropoda</taxon>
        <taxon>Hexapoda</taxon>
        <taxon>Insecta</taxon>
        <taxon>Pterygota</taxon>
        <taxon>Neoptera</taxon>
        <taxon>Endopterygota</taxon>
        <taxon>Diptera</taxon>
        <taxon>Brachycera</taxon>
        <taxon>Muscomorpha</taxon>
        <taxon>Ephydroidea</taxon>
        <taxon>Drosophilidae</taxon>
        <taxon>Drosophila</taxon>
        <taxon>Sophophora</taxon>
    </lineage>
</organism>
<evidence type="ECO:0000313" key="15">
    <source>
        <dbReference type="RefSeq" id="XP_015043940.2"/>
    </source>
</evidence>
<keyword evidence="9" id="KW-0520">NAD</keyword>
<feature type="region of interest" description="Disordered" evidence="11">
    <location>
        <begin position="610"/>
        <end position="629"/>
    </location>
</feature>
<evidence type="ECO:0000256" key="4">
    <source>
        <dbReference type="ARBA" id="ARBA00022490"/>
    </source>
</evidence>
<feature type="region of interest" description="Disordered" evidence="11">
    <location>
        <begin position="18"/>
        <end position="90"/>
    </location>
</feature>
<feature type="compositionally biased region" description="Polar residues" evidence="11">
    <location>
        <begin position="1309"/>
        <end position="1337"/>
    </location>
</feature>
<comment type="similarity">
    <text evidence="2">Belongs to the SARM1 family.</text>
</comment>
<dbReference type="ExpressionAtlas" id="A0A6I8VLU6">
    <property type="expression patterns" value="baseline"/>
</dbReference>
<dbReference type="CDD" id="cd24153">
    <property type="entry name" value="SARM1_N"/>
    <property type="match status" value="1"/>
</dbReference>
<evidence type="ECO:0000256" key="8">
    <source>
        <dbReference type="ARBA" id="ARBA00022859"/>
    </source>
</evidence>
<dbReference type="InterPro" id="IPR001660">
    <property type="entry name" value="SAM"/>
</dbReference>
<evidence type="ECO:0000256" key="1">
    <source>
        <dbReference type="ARBA" id="ARBA00004496"/>
    </source>
</evidence>
<dbReference type="FunCoup" id="A0A6I8VLU6">
    <property type="interactions" value="36"/>
</dbReference>
<feature type="region of interest" description="Disordered" evidence="11">
    <location>
        <begin position="1443"/>
        <end position="1489"/>
    </location>
</feature>
<dbReference type="FunFam" id="1.10.150.50:FF:000056">
    <property type="entry name" value="Ectoderm-expressed 4, isoform D"/>
    <property type="match status" value="1"/>
</dbReference>
<dbReference type="PROSITE" id="PS50105">
    <property type="entry name" value="SAM_DOMAIN"/>
    <property type="match status" value="1"/>
</dbReference>
<dbReference type="SUPFAM" id="SSF52200">
    <property type="entry name" value="Toll/Interleukin receptor TIR domain"/>
    <property type="match status" value="1"/>
</dbReference>
<dbReference type="Gene3D" id="1.10.150.50">
    <property type="entry name" value="Transcription Factor, Ets-1"/>
    <property type="match status" value="2"/>
</dbReference>
<dbReference type="GO" id="GO:0003953">
    <property type="term" value="F:NAD+ nucleosidase activity"/>
    <property type="evidence" value="ECO:0007669"/>
    <property type="project" value="InterPro"/>
</dbReference>
<feature type="compositionally biased region" description="Gly residues" evidence="11">
    <location>
        <begin position="178"/>
        <end position="196"/>
    </location>
</feature>
<dbReference type="InterPro" id="IPR011989">
    <property type="entry name" value="ARM-like"/>
</dbReference>
<dbReference type="Pfam" id="PF07647">
    <property type="entry name" value="SAM_2"/>
    <property type="match status" value="2"/>
</dbReference>
<evidence type="ECO:0000256" key="10">
    <source>
        <dbReference type="ARBA" id="ARBA00047304"/>
    </source>
</evidence>
<dbReference type="GO" id="GO:0048678">
    <property type="term" value="P:response to axon injury"/>
    <property type="evidence" value="ECO:0007669"/>
    <property type="project" value="InterPro"/>
</dbReference>
<feature type="compositionally biased region" description="Polar residues" evidence="11">
    <location>
        <begin position="1545"/>
        <end position="1556"/>
    </location>
</feature>
<evidence type="ECO:0000313" key="14">
    <source>
        <dbReference type="Proteomes" id="UP000001819"/>
    </source>
</evidence>
<dbReference type="Gene3D" id="1.25.10.10">
    <property type="entry name" value="Leucine-rich Repeat Variant"/>
    <property type="match status" value="1"/>
</dbReference>
<dbReference type="PANTHER" id="PTHR22998">
    <property type="entry name" value="SARM1"/>
    <property type="match status" value="1"/>
</dbReference>
<dbReference type="FunFam" id="1.10.150.50:FF:000043">
    <property type="entry name" value="Sterile alpha and TIR motif-containing 1"/>
    <property type="match status" value="1"/>
</dbReference>
<dbReference type="RefSeq" id="XP_015043940.2">
    <property type="nucleotide sequence ID" value="XM_015188454.2"/>
</dbReference>
<dbReference type="GO" id="GO:0044297">
    <property type="term" value="C:cell body"/>
    <property type="evidence" value="ECO:0007669"/>
    <property type="project" value="UniProtKB-ARBA"/>
</dbReference>
<evidence type="ECO:0000256" key="5">
    <source>
        <dbReference type="ARBA" id="ARBA00022588"/>
    </source>
</evidence>
<comment type="subcellular location">
    <subcellularLocation>
        <location evidence="1">Cytoplasm</location>
    </subcellularLocation>
</comment>
<dbReference type="SUPFAM" id="SSF48371">
    <property type="entry name" value="ARM repeat"/>
    <property type="match status" value="1"/>
</dbReference>
<sequence length="1653" mass="178494">MGNRLSGLWCKKTTLNISSKSEEKENPQIATDKSKRIRRKSSGSGGGSGSVSDGFRGTFRLGSVRRLSLTKDNHKKGSASSKSDPDPGISTIEHTYRELIQNPIHTAADPSSNSMKVNPQLLPSAVKMTDFSDSSPSGVLSPASTMIENFHKKNSSPQPISGSNSNSITSTTPTAMNGNGGGGVLVGSGSGSGTTNGGRQINTSSSSCSSLKETSHQSTSTSQQVVNSSSSTTTRVEKKSQRLHHHITSSSSSSSSTTQALSTSSEMKAAAVKRDLTNIQKSMSEINDLANSATATPTTAIMPGSGQTATARLTPGTLKSAHPSIDDLRGMSSKDKIEQLQKKLRASLENLVDDDDDSNVIVTLPDDDDCPHNHFGSGLDLSHPTAAQLSASSGLSGSSKTIDTIKFQEKRMKTESKTKVVTDGYSSEQATSNSAEMKRLQAGDIDYKENKAASAMRNRLEVDGVKTEENAAVIKEALSLRTGDITQQASNNVAAASIKVQSDTFSADKKAISQSQQSQTMTSNGIISQEKHVSSASQANYSMTHKGVSSSGSSMITSSSQMSAMNGQMVKLTDLKLDDLKSLTAGSGQQEIEQTINKYSNVLTSFVSSLQDDESGSGGTSSGQAMNVGKEKTEYLEKINEVIRRAWAVPTHGHELGYSLCNSLRQSGGLDLLMKNCVHKDLTLQFSSAQLLEQCLTTENRKHVVDNGLDKVVNVACVCTKKSNMEHSRVGTGILEHLFKHSEGTCSDVIRLGGLDAVLFECRTSDVETLRHCASALANLSLYGGAENQEEMILRKVPMWLFPLAFHNDDNIKYYACLAIAVLVANKEIEAEVLKSGCLDLVEPFVTTHDPSAFARSNLAHAHGQSKHWLKRLVPVLSSNREEARNLAAFHFCMEAGIKREQGNTDIFREINAIEALKTVASCPNAIASKFAAQALRLIGETVPHKLSQQVPLWSVEDVQEWVKQIGFNGYIDRFEESQVDGDLLLKLNQDNLRDDIGIGNGILLRRFERELQNLKRMADYSSKDTAKMHQFLSEIGTDYCTYTYAMLNAGIDKCALPHVNEDMLMTECGIHNSIHRLRILNAVKNLENSLPSSSEENMAKTLDVFVSYRRSNGSQLASLLKVHLQLRGFSVFIDVERLEAGKFDNGLLNSIRQAKNFVLVLTPDALHRCIADEDCKDWVHREIVAALNSNCNIIPIMDQHFDWPEVEKLPEDMRSVAHFNGVSWIHDYQDACIDKLERFLRGEKNIDRIAAMVPGTPGAVSYQRMHSNDSDYQSGGGGGASSSGGGGGGGGGVGGAGSVVDGLMAANGSGQANHQANRYRQSPSPARQRGSTSQLSGYARHGKRSNILPPYRTQQAALLHKSGAGSASMQNMMPLAYLPPRRSSAAGLGHSAGMGSGYRSHSVDGLLDQASASQSSLATPEQRIAAAAAMVTAGSTALTNASSTCTLQPEDEEPADTDTCDHVTRREKRLAPPPNVQQHRKSRSLDHILSKQTLAELLPPSIEPTDETQSMQNLAMPLTPQPQRRDQSSSSKSPTPERPMQPHYSRQSPEGVSSTESEREDGQSPKSQVQQPHGNQQRAAAHVHRGGSLNSNKTSNSSLGSNNSASNNKTIFNRTMKKVRSLIKNNELEDEELSGIILAKATSPNAGRMIFW</sequence>
<evidence type="ECO:0000256" key="7">
    <source>
        <dbReference type="ARBA" id="ARBA00022801"/>
    </source>
</evidence>
<feature type="compositionally biased region" description="Polar residues" evidence="11">
    <location>
        <begin position="1565"/>
        <end position="1579"/>
    </location>
</feature>
<dbReference type="EC" id="3.2.2.6" evidence="3"/>
<dbReference type="PROSITE" id="PS50104">
    <property type="entry name" value="TIR"/>
    <property type="match status" value="1"/>
</dbReference>
<name>A0A6I8VLU6_DROPS</name>
<proteinExistence type="inferred from homology"/>
<dbReference type="FunFam" id="3.40.50.10140:FF:000012">
    <property type="entry name" value="Sterile alpha and TIR motif-containing protein"/>
    <property type="match status" value="1"/>
</dbReference>
<feature type="compositionally biased region" description="Low complexity" evidence="11">
    <location>
        <begin position="1588"/>
        <end position="1610"/>
    </location>
</feature>
<dbReference type="PANTHER" id="PTHR22998:SF1">
    <property type="entry name" value="NAD(+) HYDROLASE SARM1"/>
    <property type="match status" value="1"/>
</dbReference>
<dbReference type="CDD" id="cd09501">
    <property type="entry name" value="SAM_SARM1-like_repeat1"/>
    <property type="match status" value="1"/>
</dbReference>
<dbReference type="SMART" id="SM00255">
    <property type="entry name" value="TIR"/>
    <property type="match status" value="1"/>
</dbReference>
<evidence type="ECO:0000256" key="9">
    <source>
        <dbReference type="ARBA" id="ARBA00023027"/>
    </source>
</evidence>
<dbReference type="SMART" id="SM00454">
    <property type="entry name" value="SAM"/>
    <property type="match status" value="2"/>
</dbReference>
<dbReference type="GO" id="GO:0061809">
    <property type="term" value="F:NAD+ nucleosidase activity, cyclic ADP-ribose generating"/>
    <property type="evidence" value="ECO:0007669"/>
    <property type="project" value="UniProtKB-EC"/>
</dbReference>
<feature type="compositionally biased region" description="Low complexity" evidence="11">
    <location>
        <begin position="204"/>
        <end position="234"/>
    </location>
</feature>
<dbReference type="GO" id="GO:0005737">
    <property type="term" value="C:cytoplasm"/>
    <property type="evidence" value="ECO:0007669"/>
    <property type="project" value="UniProtKB-SubCell"/>
</dbReference>
<keyword evidence="6" id="KW-0677">Repeat</keyword>
<dbReference type="InterPro" id="IPR000157">
    <property type="entry name" value="TIR_dom"/>
</dbReference>
<comment type="catalytic activity">
    <reaction evidence="10">
        <text>NAD(+) + H2O = ADP-D-ribose + nicotinamide + H(+)</text>
        <dbReference type="Rhea" id="RHEA:16301"/>
        <dbReference type="ChEBI" id="CHEBI:15377"/>
        <dbReference type="ChEBI" id="CHEBI:15378"/>
        <dbReference type="ChEBI" id="CHEBI:17154"/>
        <dbReference type="ChEBI" id="CHEBI:57540"/>
        <dbReference type="ChEBI" id="CHEBI:57967"/>
        <dbReference type="EC" id="3.2.2.6"/>
    </reaction>
    <physiologicalReaction direction="left-to-right" evidence="10">
        <dbReference type="Rhea" id="RHEA:16302"/>
    </physiologicalReaction>
</comment>
<feature type="compositionally biased region" description="Low complexity" evidence="11">
    <location>
        <begin position="159"/>
        <end position="174"/>
    </location>
</feature>
<dbReference type="InterPro" id="IPR013761">
    <property type="entry name" value="SAM/pointed_sf"/>
</dbReference>
<feature type="compositionally biased region" description="Acidic residues" evidence="11">
    <location>
        <begin position="1450"/>
        <end position="1459"/>
    </location>
</feature>
<dbReference type="SUPFAM" id="SSF47769">
    <property type="entry name" value="SAM/Pointed domain"/>
    <property type="match status" value="2"/>
</dbReference>
<dbReference type="InterPro" id="IPR016024">
    <property type="entry name" value="ARM-type_fold"/>
</dbReference>